<organism evidence="2 3">
    <name type="scientific">Pangasianodon hypophthalmus</name>
    <name type="common">Striped catfish</name>
    <name type="synonym">Helicophagus hypophthalmus</name>
    <dbReference type="NCBI Taxonomy" id="310915"/>
    <lineage>
        <taxon>Eukaryota</taxon>
        <taxon>Metazoa</taxon>
        <taxon>Chordata</taxon>
        <taxon>Craniata</taxon>
        <taxon>Vertebrata</taxon>
        <taxon>Euteleostomi</taxon>
        <taxon>Actinopterygii</taxon>
        <taxon>Neopterygii</taxon>
        <taxon>Teleostei</taxon>
        <taxon>Ostariophysi</taxon>
        <taxon>Siluriformes</taxon>
        <taxon>Pangasiidae</taxon>
        <taxon>Pangasianodon</taxon>
    </lineage>
</organism>
<sequence length="132" mass="14431">MHGLPMPSENRKRHHSCNAEEEHLLPQAKRIAGHPFLSELAHDVWDSESSSSDSSCISSPEKLTGAGSIYQSVEQNGKCVLEDSCSPSTSGQFGEEAAFPLCKADDSYHHINRILREAHFNSLKTRGQPGAT</sequence>
<evidence type="ECO:0000256" key="1">
    <source>
        <dbReference type="SAM" id="MobiDB-lite"/>
    </source>
</evidence>
<proteinExistence type="predicted"/>
<dbReference type="PANTHER" id="PTHR34763:SF1">
    <property type="entry name" value="PROTEIN FAM104A"/>
    <property type="match status" value="1"/>
</dbReference>
<keyword evidence="3" id="KW-1185">Reference proteome</keyword>
<dbReference type="PANTHER" id="PTHR34763">
    <property type="entry name" value="PROTEIN FAM104A"/>
    <property type="match status" value="1"/>
</dbReference>
<gene>
    <name evidence="2" type="ORF">PHYPO_G00036470</name>
</gene>
<dbReference type="Pfam" id="PF15434">
    <property type="entry name" value="FAM104"/>
    <property type="match status" value="1"/>
</dbReference>
<dbReference type="AlphaFoldDB" id="A0A5N5MKW0"/>
<name>A0A5N5MKW0_PANHP</name>
<dbReference type="Proteomes" id="UP000327468">
    <property type="component" value="Chromosome 12"/>
</dbReference>
<dbReference type="OrthoDB" id="9939148at2759"/>
<accession>A0A5N5MKW0</accession>
<reference evidence="2 3" key="1">
    <citation type="submission" date="2019-06" db="EMBL/GenBank/DDBJ databases">
        <title>A chromosome-scale genome assembly of the striped catfish, Pangasianodon hypophthalmus.</title>
        <authorList>
            <person name="Wen M."/>
            <person name="Zahm M."/>
            <person name="Roques C."/>
            <person name="Cabau C."/>
            <person name="Klopp C."/>
            <person name="Donnadieu C."/>
            <person name="Jouanno E."/>
            <person name="Avarre J.-C."/>
            <person name="Campet M."/>
            <person name="Ha T.T.T."/>
            <person name="Dugue R."/>
            <person name="Lampietro C."/>
            <person name="Louis A."/>
            <person name="Herpin A."/>
            <person name="Echchiki A."/>
            <person name="Berthelot C."/>
            <person name="Parey E."/>
            <person name="Roest-Crollius H."/>
            <person name="Braasch I."/>
            <person name="Postlethwait J."/>
            <person name="Bobe J."/>
            <person name="Montfort J."/>
            <person name="Bouchez O."/>
            <person name="Begum T."/>
            <person name="Schartl M."/>
            <person name="Guiguen Y."/>
        </authorList>
    </citation>
    <scope>NUCLEOTIDE SEQUENCE [LARGE SCALE GENOMIC DNA]</scope>
    <source>
        <strain evidence="2 3">Indonesia</strain>
        <tissue evidence="2">Blood</tissue>
    </source>
</reference>
<comment type="caution">
    <text evidence="2">The sequence shown here is derived from an EMBL/GenBank/DDBJ whole genome shotgun (WGS) entry which is preliminary data.</text>
</comment>
<dbReference type="InterPro" id="IPR029222">
    <property type="entry name" value="VCF1/2-like"/>
</dbReference>
<evidence type="ECO:0000313" key="2">
    <source>
        <dbReference type="EMBL" id="KAB5555642.1"/>
    </source>
</evidence>
<protein>
    <recommendedName>
        <fullName evidence="4">Protein FAM104A</fullName>
    </recommendedName>
</protein>
<dbReference type="EMBL" id="VFJC01000013">
    <property type="protein sequence ID" value="KAB5555642.1"/>
    <property type="molecule type" value="Genomic_DNA"/>
</dbReference>
<evidence type="ECO:0000313" key="3">
    <source>
        <dbReference type="Proteomes" id="UP000327468"/>
    </source>
</evidence>
<feature type="region of interest" description="Disordered" evidence="1">
    <location>
        <begin position="1"/>
        <end position="24"/>
    </location>
</feature>
<evidence type="ECO:0008006" key="4">
    <source>
        <dbReference type="Google" id="ProtNLM"/>
    </source>
</evidence>